<evidence type="ECO:0000256" key="2">
    <source>
        <dbReference type="RuleBase" id="RU000461"/>
    </source>
</evidence>
<dbReference type="InterPro" id="IPR017972">
    <property type="entry name" value="Cyt_P450_CS"/>
</dbReference>
<evidence type="ECO:0000256" key="3">
    <source>
        <dbReference type="SAM" id="MobiDB-lite"/>
    </source>
</evidence>
<evidence type="ECO:0000313" key="5">
    <source>
        <dbReference type="Proteomes" id="UP000275356"/>
    </source>
</evidence>
<dbReference type="GO" id="GO:0020037">
    <property type="term" value="F:heme binding"/>
    <property type="evidence" value="ECO:0007669"/>
    <property type="project" value="InterPro"/>
</dbReference>
<organism evidence="4 5">
    <name type="scientific">Salana multivorans</name>
    <dbReference type="NCBI Taxonomy" id="120377"/>
    <lineage>
        <taxon>Bacteria</taxon>
        <taxon>Bacillati</taxon>
        <taxon>Actinomycetota</taxon>
        <taxon>Actinomycetes</taxon>
        <taxon>Micrococcales</taxon>
        <taxon>Beutenbergiaceae</taxon>
        <taxon>Salana</taxon>
    </lineage>
</organism>
<keyword evidence="2" id="KW-0503">Monooxygenase</keyword>
<keyword evidence="2" id="KW-0560">Oxidoreductase</keyword>
<evidence type="ECO:0000313" key="4">
    <source>
        <dbReference type="EMBL" id="ROR93163.1"/>
    </source>
</evidence>
<feature type="region of interest" description="Disordered" evidence="3">
    <location>
        <begin position="1"/>
        <end position="24"/>
    </location>
</feature>
<dbReference type="SUPFAM" id="SSF48264">
    <property type="entry name" value="Cytochrome P450"/>
    <property type="match status" value="1"/>
</dbReference>
<dbReference type="AlphaFoldDB" id="A0A3N2D094"/>
<gene>
    <name evidence="4" type="ORF">EDD28_2571</name>
</gene>
<dbReference type="InterPro" id="IPR002397">
    <property type="entry name" value="Cyt_P450_B"/>
</dbReference>
<evidence type="ECO:0000256" key="1">
    <source>
        <dbReference type="ARBA" id="ARBA00010617"/>
    </source>
</evidence>
<feature type="compositionally biased region" description="Basic and acidic residues" evidence="3">
    <location>
        <begin position="1"/>
        <end position="11"/>
    </location>
</feature>
<dbReference type="GO" id="GO:0016705">
    <property type="term" value="F:oxidoreductase activity, acting on paired donors, with incorporation or reduction of molecular oxygen"/>
    <property type="evidence" value="ECO:0007669"/>
    <property type="project" value="InterPro"/>
</dbReference>
<keyword evidence="2" id="KW-0349">Heme</keyword>
<dbReference type="OrthoDB" id="54272at2"/>
<protein>
    <submittedName>
        <fullName evidence="4">Cytochrome P450</fullName>
    </submittedName>
</protein>
<sequence>MARASERRAVAPDDAPGGPRVERRPSGWRIRSYAAARQVLQARGATTQAGFTAEFIPTGYLEHHPILISDGRLHDEQRRKVGRFFSPAVVAERYRPHMVECADRLVARALAAGGAPVDELALLYSVEVTGRVVGLTHAPPERMARRLVAFFRQPPFDIEKPDLGRSRGQWALAAWNGLGPVVGFYLADVRPAIRTRRRRRADDVVSHLLDEGYTDRDILVECLTYGTAGMVTTREFIAMALWHLLENPGLRAEYQAGDEAARFAILEELIRLEPVVGHLYRRVSEAFTIRDGDQEWQLSPGDLVDLRVRDTNTDAEAFGDDPMSLCPVRHTPRGVHAAGMSFGDGAHRCPGQPLAIMETEVLLTRLLAQDPVVVRRPTLGWDDLVAGYTLRDFRIRLRRRSPGGGEPTP</sequence>
<dbReference type="InterPro" id="IPR036396">
    <property type="entry name" value="Cyt_P450_sf"/>
</dbReference>
<dbReference type="InterPro" id="IPR001128">
    <property type="entry name" value="Cyt_P450"/>
</dbReference>
<dbReference type="PRINTS" id="PR00385">
    <property type="entry name" value="P450"/>
</dbReference>
<keyword evidence="2" id="KW-0479">Metal-binding</keyword>
<name>A0A3N2D094_9MICO</name>
<accession>A0A3N2D094</accession>
<comment type="caution">
    <text evidence="4">The sequence shown here is derived from an EMBL/GenBank/DDBJ whole genome shotgun (WGS) entry which is preliminary data.</text>
</comment>
<dbReference type="GO" id="GO:0005506">
    <property type="term" value="F:iron ion binding"/>
    <property type="evidence" value="ECO:0007669"/>
    <property type="project" value="InterPro"/>
</dbReference>
<dbReference type="PANTHER" id="PTHR46696">
    <property type="entry name" value="P450, PUTATIVE (EUROFUNG)-RELATED"/>
    <property type="match status" value="1"/>
</dbReference>
<dbReference type="PROSITE" id="PS00086">
    <property type="entry name" value="CYTOCHROME_P450"/>
    <property type="match status" value="1"/>
</dbReference>
<dbReference type="PANTHER" id="PTHR46696:SF1">
    <property type="entry name" value="CYTOCHROME P450 YJIB-RELATED"/>
    <property type="match status" value="1"/>
</dbReference>
<dbReference type="EMBL" id="RKHQ01000002">
    <property type="protein sequence ID" value="ROR93163.1"/>
    <property type="molecule type" value="Genomic_DNA"/>
</dbReference>
<dbReference type="RefSeq" id="WP_123740162.1">
    <property type="nucleotide sequence ID" value="NZ_RKHQ01000002.1"/>
</dbReference>
<keyword evidence="2" id="KW-0408">Iron</keyword>
<proteinExistence type="inferred from homology"/>
<dbReference type="GO" id="GO:0004497">
    <property type="term" value="F:monooxygenase activity"/>
    <property type="evidence" value="ECO:0007669"/>
    <property type="project" value="UniProtKB-KW"/>
</dbReference>
<dbReference type="Gene3D" id="1.10.630.10">
    <property type="entry name" value="Cytochrome P450"/>
    <property type="match status" value="1"/>
</dbReference>
<keyword evidence="5" id="KW-1185">Reference proteome</keyword>
<dbReference type="PRINTS" id="PR00359">
    <property type="entry name" value="BP450"/>
</dbReference>
<comment type="similarity">
    <text evidence="1 2">Belongs to the cytochrome P450 family.</text>
</comment>
<dbReference type="Pfam" id="PF00067">
    <property type="entry name" value="p450"/>
    <property type="match status" value="1"/>
</dbReference>
<reference evidence="4 5" key="1">
    <citation type="submission" date="2018-11" db="EMBL/GenBank/DDBJ databases">
        <title>Sequencing the genomes of 1000 actinobacteria strains.</title>
        <authorList>
            <person name="Klenk H.-P."/>
        </authorList>
    </citation>
    <scope>NUCLEOTIDE SEQUENCE [LARGE SCALE GENOMIC DNA]</scope>
    <source>
        <strain evidence="4 5">DSM 13521</strain>
    </source>
</reference>
<dbReference type="Proteomes" id="UP000275356">
    <property type="component" value="Unassembled WGS sequence"/>
</dbReference>
<dbReference type="CDD" id="cd00302">
    <property type="entry name" value="cytochrome_P450"/>
    <property type="match status" value="1"/>
</dbReference>